<dbReference type="GO" id="GO:0006289">
    <property type="term" value="P:nucleotide-excision repair"/>
    <property type="evidence" value="ECO:0007669"/>
    <property type="project" value="UniProtKB-UniRule"/>
</dbReference>
<evidence type="ECO:0000256" key="8">
    <source>
        <dbReference type="ARBA" id="ARBA00023163"/>
    </source>
</evidence>
<evidence type="ECO:0000256" key="11">
    <source>
        <dbReference type="RuleBase" id="RU368090"/>
    </source>
</evidence>
<protein>
    <recommendedName>
        <fullName evidence="11">General transcription and DNA repair factor IIH subunit TFB4</fullName>
    </recommendedName>
    <alternativeName>
        <fullName evidence="11">RNA polymerase II transcription factor B subunit 4</fullName>
    </alternativeName>
</protein>
<evidence type="ECO:0000256" key="3">
    <source>
        <dbReference type="ARBA" id="ARBA00022723"/>
    </source>
</evidence>
<keyword evidence="13" id="KW-0732">Signal</keyword>
<keyword evidence="7 11" id="KW-0805">Transcription regulation</keyword>
<evidence type="ECO:0000256" key="9">
    <source>
        <dbReference type="ARBA" id="ARBA00023204"/>
    </source>
</evidence>
<organism evidence="14 15">
    <name type="scientific">Gonium pectorale</name>
    <name type="common">Green alga</name>
    <dbReference type="NCBI Taxonomy" id="33097"/>
    <lineage>
        <taxon>Eukaryota</taxon>
        <taxon>Viridiplantae</taxon>
        <taxon>Chlorophyta</taxon>
        <taxon>core chlorophytes</taxon>
        <taxon>Chlorophyceae</taxon>
        <taxon>CS clade</taxon>
        <taxon>Chlamydomonadales</taxon>
        <taxon>Volvocaceae</taxon>
        <taxon>Gonium</taxon>
    </lineage>
</organism>
<comment type="similarity">
    <text evidence="2 11">Belongs to the TFB4 family.</text>
</comment>
<evidence type="ECO:0000256" key="2">
    <source>
        <dbReference type="ARBA" id="ARBA00005273"/>
    </source>
</evidence>
<dbReference type="GO" id="GO:0005675">
    <property type="term" value="C:transcription factor TFIIH holo complex"/>
    <property type="evidence" value="ECO:0007669"/>
    <property type="project" value="UniProtKB-UniRule"/>
</dbReference>
<dbReference type="GO" id="GO:0006355">
    <property type="term" value="P:regulation of DNA-templated transcription"/>
    <property type="evidence" value="ECO:0007669"/>
    <property type="project" value="InterPro"/>
</dbReference>
<evidence type="ECO:0000313" key="14">
    <source>
        <dbReference type="EMBL" id="KXZ56616.1"/>
    </source>
</evidence>
<proteinExistence type="inferred from homology"/>
<evidence type="ECO:0000256" key="12">
    <source>
        <dbReference type="SAM" id="MobiDB-lite"/>
    </source>
</evidence>
<dbReference type="InterPro" id="IPR004600">
    <property type="entry name" value="TFIIH_Tfb4/GTF2H3"/>
</dbReference>
<accession>A0A150H369</accession>
<dbReference type="GO" id="GO:0008270">
    <property type="term" value="F:zinc ion binding"/>
    <property type="evidence" value="ECO:0007669"/>
    <property type="project" value="UniProtKB-KW"/>
</dbReference>
<gene>
    <name evidence="14" type="ORF">GPECTOR_1g555</name>
</gene>
<evidence type="ECO:0000256" key="4">
    <source>
        <dbReference type="ARBA" id="ARBA00022763"/>
    </source>
</evidence>
<evidence type="ECO:0000256" key="13">
    <source>
        <dbReference type="SAM" id="SignalP"/>
    </source>
</evidence>
<dbReference type="EMBL" id="LSYV01000002">
    <property type="protein sequence ID" value="KXZ56616.1"/>
    <property type="molecule type" value="Genomic_DNA"/>
</dbReference>
<keyword evidence="6 11" id="KW-0862">Zinc</keyword>
<dbReference type="OrthoDB" id="17307at2759"/>
<feature type="region of interest" description="Disordered" evidence="12">
    <location>
        <begin position="173"/>
        <end position="204"/>
    </location>
</feature>
<dbReference type="Pfam" id="PF03850">
    <property type="entry name" value="Tfb4"/>
    <property type="match status" value="1"/>
</dbReference>
<dbReference type="GO" id="GO:0000439">
    <property type="term" value="C:transcription factor TFIIH core complex"/>
    <property type="evidence" value="ECO:0007669"/>
    <property type="project" value="UniProtKB-UniRule"/>
</dbReference>
<keyword evidence="9 11" id="KW-0234">DNA repair</keyword>
<dbReference type="PANTHER" id="PTHR12831">
    <property type="entry name" value="TRANSCRIPTION INITIATION FACTOR IIH TFIIH , POLYPEPTIDE 3-RELATED"/>
    <property type="match status" value="1"/>
</dbReference>
<comment type="subunit">
    <text evidence="11">Component of the 7-subunit TFIIH core complex composed of XPB, XPD, TFB1/GTF2H1, GTF2H2/P44, TFB4/GTF2H3, TFB2/GTF2H4 and TFB5/GTF2H5, which is active in NER. The core complex associates with the 3-subunit CDK-activating kinase (CAK) module composed of CYCH1/cyclin H1, CDKD and MAT1/At4g30820 to form the 10-subunit holoenzyme (holo-TFIIH) active in transcription.</text>
</comment>
<evidence type="ECO:0000256" key="7">
    <source>
        <dbReference type="ARBA" id="ARBA00023015"/>
    </source>
</evidence>
<evidence type="ECO:0000313" key="15">
    <source>
        <dbReference type="Proteomes" id="UP000075714"/>
    </source>
</evidence>
<dbReference type="AlphaFoldDB" id="A0A150H369"/>
<sequence length="354" mass="35291">MADADGDLLVLLLDLALLRPDSAAASALDVAPAEILTQILAFVNAYTMLSSRNCLAVFAGGRNMCHLLHLGLGEGAAAAAGGGGGGAWGANGGAHDEDEDMGVGGGLDGGHGASVFPAAAVHGRLSELIARCSAAERADPGRPPPPASFALSGALSRALCLIHRLQTARQHHPMLQPDSQPAGGGAASATSSSGRAGGGASSAAGGRRDRVLVLYGSSDSPMQYIPVMNAIFSAQRAQVALDAVVLGAEDSSFLQQAAHLSGGLYFRPTSGRGLLGVLLNNFVADTGTRGQLDAAQALGVDFRASCFCHKFVIETGYVCSVCLSIFCRPSAACSTCGTEFGGAGAGTGAGPGGG</sequence>
<name>A0A150H369_GONPE</name>
<keyword evidence="8 11" id="KW-0804">Transcription</keyword>
<feature type="chain" id="PRO_5007562397" description="General transcription and DNA repair factor IIH subunit TFB4" evidence="13">
    <location>
        <begin position="26"/>
        <end position="354"/>
    </location>
</feature>
<evidence type="ECO:0000256" key="5">
    <source>
        <dbReference type="ARBA" id="ARBA00022771"/>
    </source>
</evidence>
<dbReference type="Proteomes" id="UP000075714">
    <property type="component" value="Unassembled WGS sequence"/>
</dbReference>
<keyword evidence="15" id="KW-1185">Reference proteome</keyword>
<evidence type="ECO:0000256" key="6">
    <source>
        <dbReference type="ARBA" id="ARBA00022833"/>
    </source>
</evidence>
<evidence type="ECO:0000256" key="10">
    <source>
        <dbReference type="ARBA" id="ARBA00023242"/>
    </source>
</evidence>
<dbReference type="InterPro" id="IPR036465">
    <property type="entry name" value="vWFA_dom_sf"/>
</dbReference>
<keyword evidence="10 11" id="KW-0539">Nucleus</keyword>
<evidence type="ECO:0000256" key="1">
    <source>
        <dbReference type="ARBA" id="ARBA00004123"/>
    </source>
</evidence>
<feature type="signal peptide" evidence="13">
    <location>
        <begin position="1"/>
        <end position="25"/>
    </location>
</feature>
<keyword evidence="5 11" id="KW-0863">Zinc-finger</keyword>
<comment type="subcellular location">
    <subcellularLocation>
        <location evidence="1 11">Nucleus</location>
    </subcellularLocation>
</comment>
<dbReference type="Gene3D" id="3.40.50.410">
    <property type="entry name" value="von Willebrand factor, type A domain"/>
    <property type="match status" value="1"/>
</dbReference>
<dbReference type="PANTHER" id="PTHR12831:SF0">
    <property type="entry name" value="GENERAL TRANSCRIPTION FACTOR IIH SUBUNIT 3"/>
    <property type="match status" value="1"/>
</dbReference>
<reference evidence="15" key="1">
    <citation type="journal article" date="2016" name="Nat. Commun.">
        <title>The Gonium pectorale genome demonstrates co-option of cell cycle regulation during the evolution of multicellularity.</title>
        <authorList>
            <person name="Hanschen E.R."/>
            <person name="Marriage T.N."/>
            <person name="Ferris P.J."/>
            <person name="Hamaji T."/>
            <person name="Toyoda A."/>
            <person name="Fujiyama A."/>
            <person name="Neme R."/>
            <person name="Noguchi H."/>
            <person name="Minakuchi Y."/>
            <person name="Suzuki M."/>
            <person name="Kawai-Toyooka H."/>
            <person name="Smith D.R."/>
            <person name="Sparks H."/>
            <person name="Anderson J."/>
            <person name="Bakaric R."/>
            <person name="Luria V."/>
            <person name="Karger A."/>
            <person name="Kirschner M.W."/>
            <person name="Durand P.M."/>
            <person name="Michod R.E."/>
            <person name="Nozaki H."/>
            <person name="Olson B.J."/>
        </authorList>
    </citation>
    <scope>NUCLEOTIDE SEQUENCE [LARGE SCALE GENOMIC DNA]</scope>
    <source>
        <strain evidence="15">NIES-2863</strain>
    </source>
</reference>
<comment type="caution">
    <text evidence="14">The sequence shown here is derived from an EMBL/GenBank/DDBJ whole genome shotgun (WGS) entry which is preliminary data.</text>
</comment>
<comment type="function">
    <text evidence="11">Component of the general transcription and DNA repair factor IIH (TFIIH) core complex, which is involved in general and transcription-coupled nucleotide excision repair (NER) of damaged DNA and, when complexed to CAK, in RNA transcription by RNA polymerase II. In NER, TFIIH acts by opening DNA around the lesion to allow the excision of the damaged oligonucleotide and its replacement by a new DNA fragment. In transcription, TFIIH has an essential role in transcription initiation. When the pre-initiation complex (PIC) has been established, TFIIH is required for promoter opening and promoter escape. Phosphorylation of the C-terminal tail (CTD) of the largest subunit of RNA polymerase II by the kinase module CAK controls the initiation of transcription.</text>
</comment>
<dbReference type="STRING" id="33097.A0A150H369"/>
<keyword evidence="4 11" id="KW-0227">DNA damage</keyword>
<keyword evidence="3 11" id="KW-0479">Metal-binding</keyword>